<dbReference type="Pfam" id="PF00152">
    <property type="entry name" value="tRNA-synt_2"/>
    <property type="match status" value="1"/>
</dbReference>
<evidence type="ECO:0000313" key="5">
    <source>
        <dbReference type="EMBL" id="TGK01758.1"/>
    </source>
</evidence>
<dbReference type="SUPFAM" id="SSF55681">
    <property type="entry name" value="Class II aaRS and biotin synthetases"/>
    <property type="match status" value="1"/>
</dbReference>
<sequence length="314" mass="36281">MKLTNLEILSRRSQFLQAIRTFFAEKEFWELDTPSLKKIPGMEPYLDPFIVNSPSGDEKGYLITSPEYSLKQALALGAKQVYELAHTFRSGERGSSFHTAEFLMLEFYKTDSNLDQTMDLVEELIRNVSAKLGLPMQKGPFNRRSVKDLLQEFVGIDWDRKSLESKISELALTNLPLEKMEYEDCFFLIFLNLIEPKFPSEFQFIYDYPPEMAALSRIEDGVAKRFELYFGQIELSNAFFELLDPIEQRGRFEREQGTRKKLGKEVFPMHEEFLLALEKGLPECSGVSIGLDRLLMVLLGCSSLAEVSPYWREI</sequence>
<dbReference type="RefSeq" id="WP_135646557.1">
    <property type="nucleotide sequence ID" value="NZ_RQER01000005.1"/>
</dbReference>
<protein>
    <submittedName>
        <fullName evidence="5">EF-P lysine aminoacylase GenX</fullName>
    </submittedName>
</protein>
<proteinExistence type="predicted"/>
<dbReference type="Proteomes" id="UP000297273">
    <property type="component" value="Unassembled WGS sequence"/>
</dbReference>
<dbReference type="EMBL" id="RQER01000005">
    <property type="protein sequence ID" value="TGK01758.1"/>
    <property type="molecule type" value="Genomic_DNA"/>
</dbReference>
<evidence type="ECO:0000256" key="1">
    <source>
        <dbReference type="ARBA" id="ARBA00022598"/>
    </source>
</evidence>
<dbReference type="Gene3D" id="3.30.930.10">
    <property type="entry name" value="Bira Bifunctional Protein, Domain 2"/>
    <property type="match status" value="1"/>
</dbReference>
<dbReference type="InterPro" id="IPR004364">
    <property type="entry name" value="Aa-tRNA-synt_II"/>
</dbReference>
<evidence type="ECO:0000313" key="7">
    <source>
        <dbReference type="Proteomes" id="UP000297273"/>
    </source>
</evidence>
<dbReference type="OrthoDB" id="9802326at2"/>
<dbReference type="NCBIfam" id="TIGR00462">
    <property type="entry name" value="genX"/>
    <property type="match status" value="1"/>
</dbReference>
<keyword evidence="2" id="KW-0547">Nucleotide-binding</keyword>
<evidence type="ECO:0000256" key="3">
    <source>
        <dbReference type="ARBA" id="ARBA00022840"/>
    </source>
</evidence>
<accession>A0A5F1ZPV5</accession>
<dbReference type="GO" id="GO:0000049">
    <property type="term" value="F:tRNA binding"/>
    <property type="evidence" value="ECO:0007669"/>
    <property type="project" value="TreeGrafter"/>
</dbReference>
<evidence type="ECO:0000313" key="6">
    <source>
        <dbReference type="EMBL" id="TGL39364.1"/>
    </source>
</evidence>
<feature type="domain" description="Aminoacyl-transfer RNA synthetases class-II family profile" evidence="4">
    <location>
        <begin position="12"/>
        <end position="309"/>
    </location>
</feature>
<dbReference type="GO" id="GO:0004824">
    <property type="term" value="F:lysine-tRNA ligase activity"/>
    <property type="evidence" value="ECO:0007669"/>
    <property type="project" value="InterPro"/>
</dbReference>
<dbReference type="PANTHER" id="PTHR42918:SF6">
    <property type="entry name" value="ELONGATION FACTOR P--(R)-BETA-LYSINE LIGASE"/>
    <property type="match status" value="1"/>
</dbReference>
<comment type="caution">
    <text evidence="5">The sequence shown here is derived from an EMBL/GenBank/DDBJ whole genome shotgun (WGS) entry which is preliminary data.</text>
</comment>
<reference evidence="5 8" key="2">
    <citation type="journal article" date="2019" name="PLoS Negl. Trop. Dis.">
        <title>Revisiting the worldwide diversity of Leptospira species in the environment.</title>
        <authorList>
            <person name="Vincent A.T."/>
            <person name="Schiettekatte O."/>
            <person name="Bourhy P."/>
            <person name="Veyrier F.J."/>
            <person name="Picardeau M."/>
        </authorList>
    </citation>
    <scope>NUCLEOTIDE SEQUENCE [LARGE SCALE GENOMIC DNA]</scope>
    <source>
        <strain evidence="6">201702690</strain>
        <strain evidence="5 8">SSW18</strain>
    </source>
</reference>
<keyword evidence="7" id="KW-1185">Reference proteome</keyword>
<name>A0A5F1ZPV5_9LEPT</name>
<keyword evidence="3" id="KW-0067">ATP-binding</keyword>
<dbReference type="GO" id="GO:0005829">
    <property type="term" value="C:cytosol"/>
    <property type="evidence" value="ECO:0007669"/>
    <property type="project" value="TreeGrafter"/>
</dbReference>
<evidence type="ECO:0000256" key="2">
    <source>
        <dbReference type="ARBA" id="ARBA00022741"/>
    </source>
</evidence>
<dbReference type="InterPro" id="IPR045864">
    <property type="entry name" value="aa-tRNA-synth_II/BPL/LPL"/>
</dbReference>
<dbReference type="InterPro" id="IPR006195">
    <property type="entry name" value="aa-tRNA-synth_II"/>
</dbReference>
<dbReference type="PANTHER" id="PTHR42918">
    <property type="entry name" value="LYSYL-TRNA SYNTHETASE"/>
    <property type="match status" value="1"/>
</dbReference>
<reference evidence="6" key="1">
    <citation type="submission" date="2018-10" db="EMBL/GenBank/DDBJ databases">
        <authorList>
            <person name="Vincent A.T."/>
            <person name="Schiettekatte O."/>
            <person name="Bourhy P."/>
            <person name="Veyrier F.J."/>
            <person name="Picardeau M."/>
        </authorList>
    </citation>
    <scope>NUCLEOTIDE SEQUENCE</scope>
    <source>
        <strain evidence="6">201702690</strain>
    </source>
</reference>
<dbReference type="GO" id="GO:0006430">
    <property type="term" value="P:lysyl-tRNA aminoacylation"/>
    <property type="evidence" value="ECO:0007669"/>
    <property type="project" value="InterPro"/>
</dbReference>
<organism evidence="5 8">
    <name type="scientific">Leptospira langatensis</name>
    <dbReference type="NCBI Taxonomy" id="2484983"/>
    <lineage>
        <taxon>Bacteria</taxon>
        <taxon>Pseudomonadati</taxon>
        <taxon>Spirochaetota</taxon>
        <taxon>Spirochaetia</taxon>
        <taxon>Leptospirales</taxon>
        <taxon>Leptospiraceae</taxon>
        <taxon>Leptospira</taxon>
    </lineage>
</organism>
<dbReference type="GO" id="GO:0005524">
    <property type="term" value="F:ATP binding"/>
    <property type="evidence" value="ECO:0007669"/>
    <property type="project" value="UniProtKB-KW"/>
</dbReference>
<keyword evidence="1" id="KW-0436">Ligase</keyword>
<dbReference type="InterPro" id="IPR004525">
    <property type="entry name" value="EpmA"/>
</dbReference>
<dbReference type="EMBL" id="RQGC01000012">
    <property type="protein sequence ID" value="TGL39364.1"/>
    <property type="molecule type" value="Genomic_DNA"/>
</dbReference>
<evidence type="ECO:0000259" key="4">
    <source>
        <dbReference type="PROSITE" id="PS50862"/>
    </source>
</evidence>
<evidence type="ECO:0000313" key="8">
    <source>
        <dbReference type="Proteomes" id="UP000297946"/>
    </source>
</evidence>
<dbReference type="PROSITE" id="PS50862">
    <property type="entry name" value="AA_TRNA_LIGASE_II"/>
    <property type="match status" value="1"/>
</dbReference>
<dbReference type="Proteomes" id="UP000297946">
    <property type="component" value="Unassembled WGS sequence"/>
</dbReference>
<gene>
    <name evidence="5" type="primary">genX</name>
    <name evidence="5" type="ORF">EHO57_08095</name>
    <name evidence="6" type="ORF">EHQ53_14855</name>
</gene>
<dbReference type="AlphaFoldDB" id="A0A5F1ZPV5"/>